<evidence type="ECO:0000256" key="3">
    <source>
        <dbReference type="ARBA" id="ARBA00022737"/>
    </source>
</evidence>
<proteinExistence type="inferred from homology"/>
<dbReference type="SMART" id="SM00185">
    <property type="entry name" value="ARM"/>
    <property type="match status" value="6"/>
</dbReference>
<evidence type="ECO:0000313" key="8">
    <source>
        <dbReference type="Proteomes" id="UP000504632"/>
    </source>
</evidence>
<dbReference type="GO" id="GO:0005912">
    <property type="term" value="C:adherens junction"/>
    <property type="evidence" value="ECO:0007669"/>
    <property type="project" value="TreeGrafter"/>
</dbReference>
<feature type="compositionally biased region" description="Low complexity" evidence="7">
    <location>
        <begin position="124"/>
        <end position="133"/>
    </location>
</feature>
<feature type="repeat" description="ARM" evidence="6">
    <location>
        <begin position="322"/>
        <end position="365"/>
    </location>
</feature>
<keyword evidence="5" id="KW-0965">Cell junction</keyword>
<reference evidence="9" key="1">
    <citation type="submission" date="2025-08" db="UniProtKB">
        <authorList>
            <consortium name="RefSeq"/>
        </authorList>
    </citation>
    <scope>IDENTIFICATION</scope>
</reference>
<feature type="region of interest" description="Disordered" evidence="7">
    <location>
        <begin position="200"/>
        <end position="230"/>
    </location>
</feature>
<dbReference type="InParanoid" id="A0A6J2VM69"/>
<evidence type="ECO:0000256" key="6">
    <source>
        <dbReference type="PROSITE-ProRule" id="PRU00259"/>
    </source>
</evidence>
<dbReference type="PROSITE" id="PS50176">
    <property type="entry name" value="ARM_REPEAT"/>
    <property type="match status" value="2"/>
</dbReference>
<keyword evidence="4" id="KW-0130">Cell adhesion</keyword>
<dbReference type="AlphaFoldDB" id="A0A6J2VM69"/>
<evidence type="ECO:0000256" key="7">
    <source>
        <dbReference type="SAM" id="MobiDB-lite"/>
    </source>
</evidence>
<dbReference type="RefSeq" id="XP_030634065.1">
    <property type="nucleotide sequence ID" value="XM_030778205.1"/>
</dbReference>
<keyword evidence="3" id="KW-0677">Repeat</keyword>
<dbReference type="GO" id="GO:0005737">
    <property type="term" value="C:cytoplasm"/>
    <property type="evidence" value="ECO:0007669"/>
    <property type="project" value="TreeGrafter"/>
</dbReference>
<feature type="compositionally biased region" description="Polar residues" evidence="7">
    <location>
        <begin position="208"/>
        <end position="221"/>
    </location>
</feature>
<feature type="region of interest" description="Disordered" evidence="7">
    <location>
        <begin position="98"/>
        <end position="160"/>
    </location>
</feature>
<dbReference type="GeneID" id="115815247"/>
<dbReference type="GO" id="GO:0098609">
    <property type="term" value="P:cell-cell adhesion"/>
    <property type="evidence" value="ECO:0007669"/>
    <property type="project" value="InterPro"/>
</dbReference>
<dbReference type="FunCoup" id="A0A6J2VM69">
    <property type="interactions" value="1010"/>
</dbReference>
<name>A0A6J2VM69_CHACN</name>
<dbReference type="InterPro" id="IPR016024">
    <property type="entry name" value="ARM-type_fold"/>
</dbReference>
<dbReference type="Proteomes" id="UP000504632">
    <property type="component" value="Chromosome 6"/>
</dbReference>
<sequence length="727" mass="79560">MREETEFFRMATLEPLRSAIAFGSAGETSLEVPSDRDFRSAKQRVLDQVHSIKRTKSKYSSKSGSGTLSPTSPSYDSVFYDQSTMKMSPVTVDGGVFSRGKASINDHSKMRQMSQRRTTVTRGSSSQRSLSTSSKKERVWSPNSPPAMNWSTSQREKKQITRSFPDLSPVLLQRAQVSQTSQVVRAGSANKISRTPVNQFSVRRPPSMHSTAESRVSVSKSKNGDLSGLNGGVQVPDITMKEAVEFLYSPDEAFQQCGASYIQHTTYMEEKAKEEVLRLKGIAPLVAILGSPNLQVQETAAAALRNLVFKSSPNKEEVQKCGGITQAINVLKETNSAEIQKHLTGLLWNLSSSDSLKPELVRSAVPVLTEKVVVPFTADKDQNANSSNVDPEVFYNTTACLRNLSSGKTNSRQALRNSRGLIDSLVSYVRECADSDLPNDKSVENCVCVLHNLTYQLESEVPSLFTKMNSLAGFPSRGGVTTTPSSPIGCFSSQSNRIKQESCFDFPVIEENNPKGTSRLFHSKTLQTYLSLLRSSENEKTLEACSGALHNLTASNSVASGVLSQTIVQKLNGLQQISALLQSENTILRNNAVSILGNISKIPHLRSSLARQSLPQLVGLLSSGVTHGSKLTESDNTMATTCHSVLNLLKSEPELGKRLLNNTLINSLKDLSQNTSLPKTRTAASVLLYSLWSDKDFQSFLRKQGMNKTSFVNDMTTAAFRSVQVIE</sequence>
<dbReference type="CTD" id="797838"/>
<dbReference type="OrthoDB" id="3245100at2759"/>
<organism evidence="8 9">
    <name type="scientific">Chanos chanos</name>
    <name type="common">Milkfish</name>
    <name type="synonym">Mugil chanos</name>
    <dbReference type="NCBI Taxonomy" id="29144"/>
    <lineage>
        <taxon>Eukaryota</taxon>
        <taxon>Metazoa</taxon>
        <taxon>Chordata</taxon>
        <taxon>Craniata</taxon>
        <taxon>Vertebrata</taxon>
        <taxon>Euteleostomi</taxon>
        <taxon>Actinopterygii</taxon>
        <taxon>Neopterygii</taxon>
        <taxon>Teleostei</taxon>
        <taxon>Ostariophysi</taxon>
        <taxon>Gonorynchiformes</taxon>
        <taxon>Chanidae</taxon>
        <taxon>Chanos</taxon>
    </lineage>
</organism>
<gene>
    <name evidence="9" type="primary">pkp1b</name>
</gene>
<feature type="region of interest" description="Disordered" evidence="7">
    <location>
        <begin position="24"/>
        <end position="75"/>
    </location>
</feature>
<accession>A0A6J2VM69</accession>
<feature type="compositionally biased region" description="Basic and acidic residues" evidence="7">
    <location>
        <begin position="33"/>
        <end position="47"/>
    </location>
</feature>
<dbReference type="Pfam" id="PF00514">
    <property type="entry name" value="Arm"/>
    <property type="match status" value="2"/>
</dbReference>
<evidence type="ECO:0000256" key="2">
    <source>
        <dbReference type="ARBA" id="ARBA00005462"/>
    </source>
</evidence>
<evidence type="ECO:0000256" key="1">
    <source>
        <dbReference type="ARBA" id="ARBA00004282"/>
    </source>
</evidence>
<dbReference type="PANTHER" id="PTHR10372">
    <property type="entry name" value="PLAKOPHILLIN-RELATED"/>
    <property type="match status" value="1"/>
</dbReference>
<dbReference type="InterPro" id="IPR028435">
    <property type="entry name" value="Plakophilin/d_Catenin"/>
</dbReference>
<evidence type="ECO:0000313" key="9">
    <source>
        <dbReference type="RefSeq" id="XP_030634065.1"/>
    </source>
</evidence>
<feature type="compositionally biased region" description="Polar residues" evidence="7">
    <location>
        <begin position="111"/>
        <end position="123"/>
    </location>
</feature>
<dbReference type="PANTHER" id="PTHR10372:SF3">
    <property type="entry name" value="PLAKOPHILIN-1"/>
    <property type="match status" value="1"/>
</dbReference>
<feature type="compositionally biased region" description="Low complexity" evidence="7">
    <location>
        <begin position="60"/>
        <end position="75"/>
    </location>
</feature>
<dbReference type="SUPFAM" id="SSF48371">
    <property type="entry name" value="ARM repeat"/>
    <property type="match status" value="1"/>
</dbReference>
<dbReference type="InterPro" id="IPR011989">
    <property type="entry name" value="ARM-like"/>
</dbReference>
<evidence type="ECO:0000256" key="4">
    <source>
        <dbReference type="ARBA" id="ARBA00022889"/>
    </source>
</evidence>
<comment type="subcellular location">
    <subcellularLocation>
        <location evidence="1">Cell junction</location>
    </subcellularLocation>
</comment>
<evidence type="ECO:0000256" key="5">
    <source>
        <dbReference type="ARBA" id="ARBA00022949"/>
    </source>
</evidence>
<protein>
    <submittedName>
        <fullName evidence="9">Plakophilin-1</fullName>
    </submittedName>
</protein>
<feature type="repeat" description="ARM" evidence="6">
    <location>
        <begin position="280"/>
        <end position="322"/>
    </location>
</feature>
<dbReference type="InterPro" id="IPR000225">
    <property type="entry name" value="Armadillo"/>
</dbReference>
<dbReference type="GO" id="GO:0005886">
    <property type="term" value="C:plasma membrane"/>
    <property type="evidence" value="ECO:0007669"/>
    <property type="project" value="TreeGrafter"/>
</dbReference>
<keyword evidence="8" id="KW-1185">Reference proteome</keyword>
<dbReference type="GO" id="GO:0005634">
    <property type="term" value="C:nucleus"/>
    <property type="evidence" value="ECO:0007669"/>
    <property type="project" value="TreeGrafter"/>
</dbReference>
<dbReference type="Gene3D" id="1.25.10.10">
    <property type="entry name" value="Leucine-rich Repeat Variant"/>
    <property type="match status" value="1"/>
</dbReference>
<comment type="similarity">
    <text evidence="2">Belongs to the beta-catenin family.</text>
</comment>